<gene>
    <name evidence="3" type="ORF">NSCI0253_LOCUS36925</name>
</gene>
<sequence>MAQAYIRSSSLGAMERCVLFAILLATVRTVAASVSGRIKYRKNPDYCLDSGENPGNGSPVFLWACNELQQQYWFWRDDSTISVGITQKCLDLPGGDPATAPNLWLWDCNGQSQQQWGWATNSLFPDSEGGGILYPLNSGAWTYCVDTANGGSPYNGQALLPWACDEQSNDGILWLVGQQTGNSSADAGGVQV</sequence>
<accession>A0A7S1ASG7</accession>
<evidence type="ECO:0000259" key="2">
    <source>
        <dbReference type="SMART" id="SM00458"/>
    </source>
</evidence>
<dbReference type="Pfam" id="PF00652">
    <property type="entry name" value="Ricin_B_lectin"/>
    <property type="match status" value="1"/>
</dbReference>
<protein>
    <recommendedName>
        <fullName evidence="2">Ricin B lectin domain-containing protein</fullName>
    </recommendedName>
</protein>
<dbReference type="SUPFAM" id="SSF50370">
    <property type="entry name" value="Ricin B-like lectins"/>
    <property type="match status" value="1"/>
</dbReference>
<feature type="domain" description="Ricin B lectin" evidence="2">
    <location>
        <begin position="34"/>
        <end position="176"/>
    </location>
</feature>
<dbReference type="InterPro" id="IPR035992">
    <property type="entry name" value="Ricin_B-like_lectins"/>
</dbReference>
<reference evidence="3" key="1">
    <citation type="submission" date="2021-01" db="EMBL/GenBank/DDBJ databases">
        <authorList>
            <person name="Corre E."/>
            <person name="Pelletier E."/>
            <person name="Niang G."/>
            <person name="Scheremetjew M."/>
            <person name="Finn R."/>
            <person name="Kale V."/>
            <person name="Holt S."/>
            <person name="Cochrane G."/>
            <person name="Meng A."/>
            <person name="Brown T."/>
            <person name="Cohen L."/>
        </authorList>
    </citation>
    <scope>NUCLEOTIDE SEQUENCE</scope>
</reference>
<evidence type="ECO:0000313" key="3">
    <source>
        <dbReference type="EMBL" id="CAD8862570.1"/>
    </source>
</evidence>
<proteinExistence type="predicted"/>
<dbReference type="SMART" id="SM00458">
    <property type="entry name" value="RICIN"/>
    <property type="match status" value="1"/>
</dbReference>
<feature type="chain" id="PRO_5031510283" description="Ricin B lectin domain-containing protein" evidence="1">
    <location>
        <begin position="33"/>
        <end position="192"/>
    </location>
</feature>
<dbReference type="CDD" id="cd00161">
    <property type="entry name" value="beta-trefoil_Ricin-like"/>
    <property type="match status" value="1"/>
</dbReference>
<dbReference type="EMBL" id="HBFQ01051734">
    <property type="protein sequence ID" value="CAD8862570.1"/>
    <property type="molecule type" value="Transcribed_RNA"/>
</dbReference>
<name>A0A7S1ASG7_NOCSC</name>
<organism evidence="3">
    <name type="scientific">Noctiluca scintillans</name>
    <name type="common">Sea sparkle</name>
    <name type="synonym">Red tide dinoflagellate</name>
    <dbReference type="NCBI Taxonomy" id="2966"/>
    <lineage>
        <taxon>Eukaryota</taxon>
        <taxon>Sar</taxon>
        <taxon>Alveolata</taxon>
        <taxon>Dinophyceae</taxon>
        <taxon>Noctilucales</taxon>
        <taxon>Noctilucaceae</taxon>
        <taxon>Noctiluca</taxon>
    </lineage>
</organism>
<keyword evidence="1" id="KW-0732">Signal</keyword>
<dbReference type="Gene3D" id="2.80.10.50">
    <property type="match status" value="2"/>
</dbReference>
<dbReference type="InterPro" id="IPR000772">
    <property type="entry name" value="Ricin_B_lectin"/>
</dbReference>
<dbReference type="PROSITE" id="PS50231">
    <property type="entry name" value="RICIN_B_LECTIN"/>
    <property type="match status" value="1"/>
</dbReference>
<feature type="signal peptide" evidence="1">
    <location>
        <begin position="1"/>
        <end position="32"/>
    </location>
</feature>
<dbReference type="AlphaFoldDB" id="A0A7S1ASG7"/>
<evidence type="ECO:0000256" key="1">
    <source>
        <dbReference type="SAM" id="SignalP"/>
    </source>
</evidence>